<dbReference type="Proteomes" id="UP000075920">
    <property type="component" value="Unassembled WGS sequence"/>
</dbReference>
<name>A0A182WNW7_9DIPT</name>
<dbReference type="STRING" id="112268.A0A182WNW7"/>
<protein>
    <submittedName>
        <fullName evidence="2">DUF5641 domain-containing protein</fullName>
    </submittedName>
</protein>
<dbReference type="EnsemblMetazoa" id="AMIN014389-RA">
    <property type="protein sequence ID" value="AMIN014389-PA"/>
    <property type="gene ID" value="AMIN014389"/>
</dbReference>
<reference evidence="2" key="2">
    <citation type="submission" date="2020-05" db="UniProtKB">
        <authorList>
            <consortium name="EnsemblMetazoa"/>
        </authorList>
    </citation>
    <scope>IDENTIFICATION</scope>
    <source>
        <strain evidence="2">MINIMUS1</strain>
    </source>
</reference>
<evidence type="ECO:0000259" key="1">
    <source>
        <dbReference type="Pfam" id="PF18701"/>
    </source>
</evidence>
<keyword evidence="3" id="KW-1185">Reference proteome</keyword>
<reference evidence="3" key="1">
    <citation type="submission" date="2013-03" db="EMBL/GenBank/DDBJ databases">
        <title>The Genome Sequence of Anopheles minimus MINIMUS1.</title>
        <authorList>
            <consortium name="The Broad Institute Genomics Platform"/>
            <person name="Neafsey D.E."/>
            <person name="Walton C."/>
            <person name="Walker B."/>
            <person name="Young S.K."/>
            <person name="Zeng Q."/>
            <person name="Gargeya S."/>
            <person name="Fitzgerald M."/>
            <person name="Haas B."/>
            <person name="Abouelleil A."/>
            <person name="Allen A.W."/>
            <person name="Alvarado L."/>
            <person name="Arachchi H.M."/>
            <person name="Berlin A.M."/>
            <person name="Chapman S.B."/>
            <person name="Gainer-Dewar J."/>
            <person name="Goldberg J."/>
            <person name="Griggs A."/>
            <person name="Gujja S."/>
            <person name="Hansen M."/>
            <person name="Howarth C."/>
            <person name="Imamovic A."/>
            <person name="Ireland A."/>
            <person name="Larimer J."/>
            <person name="McCowan C."/>
            <person name="Murphy C."/>
            <person name="Pearson M."/>
            <person name="Poon T.W."/>
            <person name="Priest M."/>
            <person name="Roberts A."/>
            <person name="Saif S."/>
            <person name="Shea T."/>
            <person name="Sisk P."/>
            <person name="Sykes S."/>
            <person name="Wortman J."/>
            <person name="Nusbaum C."/>
            <person name="Birren B."/>
        </authorList>
    </citation>
    <scope>NUCLEOTIDE SEQUENCE [LARGE SCALE GENOMIC DNA]</scope>
    <source>
        <strain evidence="3">MINIMUS1</strain>
    </source>
</reference>
<sequence>MVLLKEDNLPPLMWRYGRVTHIFRGDDGNVRVVTVKTTDGEFRRAINKICILPVRST</sequence>
<dbReference type="InterPro" id="IPR040676">
    <property type="entry name" value="DUF5641"/>
</dbReference>
<proteinExistence type="predicted"/>
<dbReference type="Pfam" id="PF18701">
    <property type="entry name" value="DUF5641"/>
    <property type="match status" value="1"/>
</dbReference>
<dbReference type="AlphaFoldDB" id="A0A182WNW7"/>
<feature type="domain" description="DUF5641" evidence="1">
    <location>
        <begin position="1"/>
        <end position="52"/>
    </location>
</feature>
<accession>A0A182WNW7</accession>
<organism evidence="2 3">
    <name type="scientific">Anopheles minimus</name>
    <dbReference type="NCBI Taxonomy" id="112268"/>
    <lineage>
        <taxon>Eukaryota</taxon>
        <taxon>Metazoa</taxon>
        <taxon>Ecdysozoa</taxon>
        <taxon>Arthropoda</taxon>
        <taxon>Hexapoda</taxon>
        <taxon>Insecta</taxon>
        <taxon>Pterygota</taxon>
        <taxon>Neoptera</taxon>
        <taxon>Endopterygota</taxon>
        <taxon>Diptera</taxon>
        <taxon>Nematocera</taxon>
        <taxon>Culicoidea</taxon>
        <taxon>Culicidae</taxon>
        <taxon>Anophelinae</taxon>
        <taxon>Anopheles</taxon>
    </lineage>
</organism>
<evidence type="ECO:0000313" key="3">
    <source>
        <dbReference type="Proteomes" id="UP000075920"/>
    </source>
</evidence>
<evidence type="ECO:0000313" key="2">
    <source>
        <dbReference type="EnsemblMetazoa" id="AMIN014389-PA"/>
    </source>
</evidence>
<dbReference type="VEuPathDB" id="VectorBase:AMIN014389"/>